<comment type="caution">
    <text evidence="1">The sequence shown here is derived from an EMBL/GenBank/DDBJ whole genome shotgun (WGS) entry which is preliminary data.</text>
</comment>
<accession>A0ACB6UY46</accession>
<sequence length="123" mass="12685">MYAVLAGIVGVDSSGLGNEAKAAAAAVAAAAAAGDRDPNPNDSNVNDDAILEQTRQWVRLHAAAETRALVTAGDHGRAEELVSKVRTLLASDRFAPTAAAVPWKETILAELTELLSAAPDPEN</sequence>
<protein>
    <submittedName>
        <fullName evidence="1">Uncharacterized protein</fullName>
    </submittedName>
</protein>
<name>A0ACB6UY46_9ASCO</name>
<dbReference type="EMBL" id="QVQA01000372">
    <property type="protein sequence ID" value="KAF5092534.1"/>
    <property type="molecule type" value="Genomic_DNA"/>
</dbReference>
<dbReference type="Proteomes" id="UP000744676">
    <property type="component" value="Unassembled WGS sequence"/>
</dbReference>
<reference evidence="1 2" key="1">
    <citation type="journal article" date="2020" name="Front. Microbiol.">
        <title>Phenotypic and Genetic Characterization of the Cheese Ripening Yeast Geotrichum candidum.</title>
        <authorList>
            <person name="Perkins V."/>
            <person name="Vignola S."/>
            <person name="Lessard M.H."/>
            <person name="Plante P.L."/>
            <person name="Corbeil J."/>
            <person name="Dugat-Bony E."/>
            <person name="Frenette M."/>
            <person name="Labrie S."/>
        </authorList>
    </citation>
    <scope>NUCLEOTIDE SEQUENCE [LARGE SCALE GENOMIC DNA]</scope>
    <source>
        <strain evidence="1 2">LMA-1147</strain>
    </source>
</reference>
<organism evidence="1 2">
    <name type="scientific">Geotrichum galactomycetum</name>
    <dbReference type="NCBI Taxonomy" id="27317"/>
    <lineage>
        <taxon>Eukaryota</taxon>
        <taxon>Fungi</taxon>
        <taxon>Dikarya</taxon>
        <taxon>Ascomycota</taxon>
        <taxon>Saccharomycotina</taxon>
        <taxon>Dipodascomycetes</taxon>
        <taxon>Dipodascales</taxon>
        <taxon>Dipodascaceae</taxon>
        <taxon>Geotrichum</taxon>
    </lineage>
</organism>
<evidence type="ECO:0000313" key="2">
    <source>
        <dbReference type="Proteomes" id="UP000744676"/>
    </source>
</evidence>
<evidence type="ECO:0000313" key="1">
    <source>
        <dbReference type="EMBL" id="KAF5092534.1"/>
    </source>
</evidence>
<gene>
    <name evidence="1" type="ORF">D0Z00_004536</name>
</gene>
<keyword evidence="2" id="KW-1185">Reference proteome</keyword>
<proteinExistence type="predicted"/>